<feature type="compositionally biased region" description="Low complexity" evidence="8">
    <location>
        <begin position="1064"/>
        <end position="1088"/>
    </location>
</feature>
<proteinExistence type="inferred from homology"/>
<keyword evidence="4" id="KW-0479">Metal-binding</keyword>
<feature type="compositionally biased region" description="Polar residues" evidence="8">
    <location>
        <begin position="624"/>
        <end position="634"/>
    </location>
</feature>
<keyword evidence="7" id="KW-0482">Metalloprotease</keyword>
<evidence type="ECO:0000256" key="1">
    <source>
        <dbReference type="ARBA" id="ARBA00001947"/>
    </source>
</evidence>
<comment type="cofactor">
    <cofactor evidence="1">
        <name>Zn(2+)</name>
        <dbReference type="ChEBI" id="CHEBI:29105"/>
    </cofactor>
</comment>
<accession>A0A6P7T630</accession>
<evidence type="ECO:0000256" key="3">
    <source>
        <dbReference type="ARBA" id="ARBA00022670"/>
    </source>
</evidence>
<dbReference type="PRINTS" id="PR00786">
    <property type="entry name" value="NEPRILYSIN"/>
</dbReference>
<name>A0A6P7T630_9MOLL</name>
<keyword evidence="3" id="KW-0645">Protease</keyword>
<evidence type="ECO:0000256" key="6">
    <source>
        <dbReference type="ARBA" id="ARBA00022833"/>
    </source>
</evidence>
<evidence type="ECO:0000313" key="11">
    <source>
        <dbReference type="Proteomes" id="UP000515154"/>
    </source>
</evidence>
<dbReference type="InterPro" id="IPR018497">
    <property type="entry name" value="Peptidase_M13_C"/>
</dbReference>
<dbReference type="PANTHER" id="PTHR11733:SF167">
    <property type="entry name" value="FI17812P1-RELATED"/>
    <property type="match status" value="1"/>
</dbReference>
<feature type="region of interest" description="Disordered" evidence="8">
    <location>
        <begin position="605"/>
        <end position="692"/>
    </location>
</feature>
<dbReference type="KEGG" id="osn:115219258"/>
<feature type="region of interest" description="Disordered" evidence="8">
    <location>
        <begin position="25"/>
        <end position="66"/>
    </location>
</feature>
<dbReference type="SUPFAM" id="SSF55486">
    <property type="entry name" value="Metalloproteases ('zincins'), catalytic domain"/>
    <property type="match status" value="1"/>
</dbReference>
<reference evidence="12" key="1">
    <citation type="submission" date="2025-08" db="UniProtKB">
        <authorList>
            <consortium name="RefSeq"/>
        </authorList>
    </citation>
    <scope>IDENTIFICATION</scope>
</reference>
<evidence type="ECO:0000256" key="2">
    <source>
        <dbReference type="ARBA" id="ARBA00007357"/>
    </source>
</evidence>
<dbReference type="PANTHER" id="PTHR11733">
    <property type="entry name" value="ZINC METALLOPROTEASE FAMILY M13 NEPRILYSIN-RELATED"/>
    <property type="match status" value="1"/>
</dbReference>
<keyword evidence="6" id="KW-0862">Zinc</keyword>
<dbReference type="Proteomes" id="UP000515154">
    <property type="component" value="Linkage group LG14"/>
</dbReference>
<dbReference type="InterPro" id="IPR024079">
    <property type="entry name" value="MetalloPept_cat_dom_sf"/>
</dbReference>
<dbReference type="Gene3D" id="3.40.390.10">
    <property type="entry name" value="Collagenase (Catalytic Domain)"/>
    <property type="match status" value="1"/>
</dbReference>
<evidence type="ECO:0000256" key="7">
    <source>
        <dbReference type="ARBA" id="ARBA00023049"/>
    </source>
</evidence>
<dbReference type="PROSITE" id="PS51885">
    <property type="entry name" value="NEPRILYSIN"/>
    <property type="match status" value="1"/>
</dbReference>
<dbReference type="GO" id="GO:0004222">
    <property type="term" value="F:metalloendopeptidase activity"/>
    <property type="evidence" value="ECO:0007669"/>
    <property type="project" value="InterPro"/>
</dbReference>
<evidence type="ECO:0000259" key="10">
    <source>
        <dbReference type="Pfam" id="PF05649"/>
    </source>
</evidence>
<dbReference type="GO" id="GO:0005886">
    <property type="term" value="C:plasma membrane"/>
    <property type="evidence" value="ECO:0007669"/>
    <property type="project" value="TreeGrafter"/>
</dbReference>
<feature type="compositionally biased region" description="Polar residues" evidence="8">
    <location>
        <begin position="642"/>
        <end position="655"/>
    </location>
</feature>
<gene>
    <name evidence="12" type="primary">LOC115219258</name>
</gene>
<feature type="region of interest" description="Disordered" evidence="8">
    <location>
        <begin position="167"/>
        <end position="210"/>
    </location>
</feature>
<evidence type="ECO:0000256" key="4">
    <source>
        <dbReference type="ARBA" id="ARBA00022723"/>
    </source>
</evidence>
<dbReference type="Pfam" id="PF05649">
    <property type="entry name" value="Peptidase_M13_N"/>
    <property type="match status" value="1"/>
</dbReference>
<dbReference type="GO" id="GO:0046872">
    <property type="term" value="F:metal ion binding"/>
    <property type="evidence" value="ECO:0007669"/>
    <property type="project" value="UniProtKB-KW"/>
</dbReference>
<feature type="compositionally biased region" description="Basic and acidic residues" evidence="8">
    <location>
        <begin position="181"/>
        <end position="204"/>
    </location>
</feature>
<keyword evidence="5" id="KW-0378">Hydrolase</keyword>
<dbReference type="InterPro" id="IPR008753">
    <property type="entry name" value="Peptidase_M13_N"/>
</dbReference>
<comment type="similarity">
    <text evidence="2">Belongs to the peptidase M13 family.</text>
</comment>
<dbReference type="CDD" id="cd08662">
    <property type="entry name" value="M13"/>
    <property type="match status" value="1"/>
</dbReference>
<evidence type="ECO:0000256" key="8">
    <source>
        <dbReference type="SAM" id="MobiDB-lite"/>
    </source>
</evidence>
<protein>
    <submittedName>
        <fullName evidence="12">Uncharacterized protein LOC115219258</fullName>
    </submittedName>
</protein>
<dbReference type="GO" id="GO:0016485">
    <property type="term" value="P:protein processing"/>
    <property type="evidence" value="ECO:0007669"/>
    <property type="project" value="TreeGrafter"/>
</dbReference>
<feature type="compositionally biased region" description="Basic and acidic residues" evidence="8">
    <location>
        <begin position="656"/>
        <end position="681"/>
    </location>
</feature>
<feature type="domain" description="Peptidase M13 N-terminal" evidence="10">
    <location>
        <begin position="1254"/>
        <end position="1658"/>
    </location>
</feature>
<feature type="domain" description="Peptidase M13 C-terminal" evidence="9">
    <location>
        <begin position="1719"/>
        <end position="1920"/>
    </location>
</feature>
<evidence type="ECO:0000256" key="5">
    <source>
        <dbReference type="ARBA" id="ARBA00022801"/>
    </source>
</evidence>
<dbReference type="InterPro" id="IPR000718">
    <property type="entry name" value="Peptidase_M13"/>
</dbReference>
<evidence type="ECO:0000313" key="12">
    <source>
        <dbReference type="RefSeq" id="XP_029645271.2"/>
    </source>
</evidence>
<dbReference type="Pfam" id="PF01431">
    <property type="entry name" value="Peptidase_M13"/>
    <property type="match status" value="1"/>
</dbReference>
<evidence type="ECO:0000259" key="9">
    <source>
        <dbReference type="Pfam" id="PF01431"/>
    </source>
</evidence>
<feature type="region of interest" description="Disordered" evidence="8">
    <location>
        <begin position="1052"/>
        <end position="1117"/>
    </location>
</feature>
<keyword evidence="11" id="KW-1185">Reference proteome</keyword>
<dbReference type="InterPro" id="IPR042089">
    <property type="entry name" value="Peptidase_M13_dom_2"/>
</dbReference>
<organism evidence="11 12">
    <name type="scientific">Octopus sinensis</name>
    <name type="common">East Asian common octopus</name>
    <dbReference type="NCBI Taxonomy" id="2607531"/>
    <lineage>
        <taxon>Eukaryota</taxon>
        <taxon>Metazoa</taxon>
        <taxon>Spiralia</taxon>
        <taxon>Lophotrochozoa</taxon>
        <taxon>Mollusca</taxon>
        <taxon>Cephalopoda</taxon>
        <taxon>Coleoidea</taxon>
        <taxon>Octopodiformes</taxon>
        <taxon>Octopoda</taxon>
        <taxon>Incirrata</taxon>
        <taxon>Octopodidae</taxon>
        <taxon>Octopus</taxon>
    </lineage>
</organism>
<sequence length="1921" mass="214926">MSLKEQWLKENKLITSELLLPKTMHLKTPPPVRSTQDVGQFHNKAISQDKFIADPKSSKPSPLLNPQVSSPSYALAYIHENSKSNKQGSVLPLSQALTSTMKEQQSSIKYKYSSSSAGSSLNPQNVTSSQSLISTFPNVITNREKGIVEKENEKLDFHGETLESQKRFQMKHPSEFQNEETLDKSCENKEKKNEKSEEYSDKQSCKFFQSNSKPSRIPILTQRSSSAEGFYRNKRVDLKKSMSIGTSVSRSGDRYADMFVSQIKTGKARERQVPINSPVYTNATSMSGCKLKTDNACTGTTLSTNKTVVSSLAMNVLPPSENSIKSITSTSTISSDTTIHTIDKTYAKDQVSSLTDPAVSSTNHSSGASEIINLNSKGSASAINVSASSRSAGTADGKCHYYDGSNSHCQQSVNRTYKLIHRSQSGNDSLCKAALLHASNDSERRSDVSIVDSSTVDLHGAIDVAGSGSYAQAEIVATATKPTRGAERRENKRLEENRNVIQKQYVQTSATTQSYQPLVTNVTTQQTIGGGYQQTIKKTEQHKYQQKQLILQQNTSCLRSSASSNRELASSCIKGQDGVYFEPGTFNKTDIEQRDFNSINNRRINISNNGTDYTNVYSRERQQGAKSITSTDGTDSLERSWNLDNGQNLSSTQETSDVRNPRYKSPELKKTKNNLSEDKCQHSQPDQISRKTAEPSNYPLVCTVYTADGLETIPIYPYYISNSTDGGDSNYQDNYSSSYHFNVGDSKHTASSKIAFTKLVDCTEASSQTETTSPAISQVSSISSTAGTSSRAVTVLAASALATTSLAAATSARRTKACAEKKKKLQETIQPCSGKITTNQGDVRYSNRTAYQVFHPDNSSSHLPTTVAYDSCQNFHNDSCWPVTHVAKSQGLSHAGNAPALATYRTKESSEAIPNIVLPKTVSKADHVARSNRRISSAPLQHQETPLIASGHQNYSNVYAYPPPPPYPPPPLPLPSSQHPCACSHQCLQPSRQSCLRFNNNVDTNTLNAPLLSNTSTTIAAATNITSTTTLSAGDLLKTNCQIETGDDGFTSISNHGRRMKISNHNNNNNNNSNNNNNNNPNRFCNDNWQSAYSDSQKMSSSRKPPRRTRVMDPPVNFHNRRDRSFGFLSFRLGGTEKNFRSASNEENELLSAGAIKMSERPFSRSESRTTDSDDDDLMEDYDVTIFNPQCVRNRSALEKFLAVILVLFLVVIIALAVALVRSKEPPDDPYCSSPECISAAGSILTAMDTTVDPCHDFYQYTCGNWVRDNPIPENYASWDRFQELSEKNLYRLKGLLENLQLIGPLEQKVKNFYNSCLLESDGFKQDIRKKTLDSLKKLIHKVGGWSFKNATNSTILYPEWTFESVLLEIHLLDIWPLFRITVDVDEMDLSRNIFKIGIGSNFLDSHRHPLSSNQGNETSLHGQLYAQYLKESFDRYLKETIRIMELFIGKSVNVSKMAYEVSIMEKTLVQMKSLTATESYNVSTIHDLLIRYPAINWIKYFQSLATIRNIKIQNSDRVAILYPDYLSHLSVFLNDVKSNITKAETLQNYLIVTLMRSMLPFFQESNLEEDEKDSRKPLDNWKRCIFYTNKALGFATGAIYVKAATKGREIHDKIENLIKYIKEAFKAYILRKFWMDKYTKAAAAAKLDSMIEKVSYPSFMLNTTFLNNYYKQFDVLESSWFTNLISWKKFDLEKMIAQLIEKPDRRRWISPPVTVSPFYSPIRNELFFPMALFHLPFFSEEGPQSLNFGAIGSVIGHEITHAFGIRGMHYDGNGQLRNWWNPDTAKKFNITTQCVRKTYSSYQVDHLYVDGEVTLDENIADNGGLRAAYVAYLLWTEENGIEKPLPGLDLTPTQLFYVSFAQMYCSAWTKEGLKHHLLTDHFAPGKARVIGAISNSRAFSSVFDCPFTSAMNPSTKCEVW</sequence>
<feature type="compositionally biased region" description="Polar residues" evidence="8">
    <location>
        <begin position="1089"/>
        <end position="1103"/>
    </location>
</feature>
<dbReference type="Gene3D" id="1.10.1380.10">
    <property type="entry name" value="Neutral endopeptidase , domain2"/>
    <property type="match status" value="1"/>
</dbReference>
<dbReference type="RefSeq" id="XP_029645271.2">
    <property type="nucleotide sequence ID" value="XM_029789411.2"/>
</dbReference>